<dbReference type="PANTHER" id="PTHR37066:SF1">
    <property type="entry name" value="LNS2_PITP DOMAIN-CONTAINING PROTEIN"/>
    <property type="match status" value="1"/>
</dbReference>
<dbReference type="Pfam" id="PF03457">
    <property type="entry name" value="HA"/>
    <property type="match status" value="1"/>
</dbReference>
<organism evidence="2 3">
    <name type="scientific">Phytophthora lilii</name>
    <dbReference type="NCBI Taxonomy" id="2077276"/>
    <lineage>
        <taxon>Eukaryota</taxon>
        <taxon>Sar</taxon>
        <taxon>Stramenopiles</taxon>
        <taxon>Oomycota</taxon>
        <taxon>Peronosporomycetes</taxon>
        <taxon>Peronosporales</taxon>
        <taxon>Peronosporaceae</taxon>
        <taxon>Phytophthora</taxon>
    </lineage>
</organism>
<name>A0A9W6WX21_9STRA</name>
<dbReference type="OrthoDB" id="101853at2759"/>
<evidence type="ECO:0000313" key="2">
    <source>
        <dbReference type="EMBL" id="GMF20764.1"/>
    </source>
</evidence>
<feature type="domain" description="Helicase-associated" evidence="1">
    <location>
        <begin position="234"/>
        <end position="305"/>
    </location>
</feature>
<protein>
    <submittedName>
        <fullName evidence="2">Unnamed protein product</fullName>
    </submittedName>
</protein>
<comment type="caution">
    <text evidence="2">The sequence shown here is derived from an EMBL/GenBank/DDBJ whole genome shotgun (WGS) entry which is preliminary data.</text>
</comment>
<keyword evidence="3" id="KW-1185">Reference proteome</keyword>
<reference evidence="2" key="1">
    <citation type="submission" date="2023-04" db="EMBL/GenBank/DDBJ databases">
        <title>Phytophthora lilii NBRC 32176.</title>
        <authorList>
            <person name="Ichikawa N."/>
            <person name="Sato H."/>
            <person name="Tonouchi N."/>
        </authorList>
    </citation>
    <scope>NUCLEOTIDE SEQUENCE</scope>
    <source>
        <strain evidence="2">NBRC 32176</strain>
    </source>
</reference>
<dbReference type="AlphaFoldDB" id="A0A9W6WX21"/>
<evidence type="ECO:0000259" key="1">
    <source>
        <dbReference type="Pfam" id="PF03457"/>
    </source>
</evidence>
<dbReference type="Proteomes" id="UP001165083">
    <property type="component" value="Unassembled WGS sequence"/>
</dbReference>
<proteinExistence type="predicted"/>
<dbReference type="InterPro" id="IPR005114">
    <property type="entry name" value="Helicase_assoc"/>
</dbReference>
<accession>A0A9W6WX21</accession>
<dbReference type="PANTHER" id="PTHR37066">
    <property type="entry name" value="HELICASE-ASSOCIATED"/>
    <property type="match status" value="1"/>
</dbReference>
<evidence type="ECO:0000313" key="3">
    <source>
        <dbReference type="Proteomes" id="UP001165083"/>
    </source>
</evidence>
<dbReference type="EMBL" id="BSXW01000385">
    <property type="protein sequence ID" value="GMF20764.1"/>
    <property type="molecule type" value="Genomic_DNA"/>
</dbReference>
<gene>
    <name evidence="2" type="ORF">Plil01_000811600</name>
</gene>
<sequence>MKNFFRRVEKWRSVQLPSYPSNTWDPFETIELRSLTPNSCHISLSKILLPSPSKHSSQAQKPTTCDAAQRLTRPSLPPHKLPLCAPHHPPSTHPVPVTVPYGDPQWPTEAWGYPLGMHCRHLRQLKAKENRTPFFAVDDLEAIGFPWDIRQYKWDLLVMPALRTYREIYGNCDVITTFEVPTGDERWPKLLWGFRLGQTVMSIRYVDTYKAQREGCEEELEELGFSSLSWRRRMWDVKIYPALKAFAEHYGHCNVNFNFVVPKNPNWPKPSWGLRLGATVANMRCRGNYLEMVERDQDKLEELGFVWNPEDDRWTHRIMPGLETYRKLTGVAWVPVDFVVPDEDPWPDLCRGLRLGNVFMKIRHTKAYASYVERDSKRLEELGYNFYAPYDDVAKSQY</sequence>